<keyword evidence="2" id="KW-1185">Reference proteome</keyword>
<dbReference type="EMBL" id="LFZO01000028">
    <property type="protein sequence ID" value="KXT16929.1"/>
    <property type="molecule type" value="Genomic_DNA"/>
</dbReference>
<comment type="caution">
    <text evidence="1">The sequence shown here is derived from an EMBL/GenBank/DDBJ whole genome shotgun (WGS) entry which is preliminary data.</text>
</comment>
<sequence>MTPLARKSDVVYLVLTRVFHGAQNAFKNIKHVSEYHIEGEVGLDVLRMIVGRENSDREEDDGPGTVLYPNDAKFFEALSSPNPRFLGWRYGHSARFNCPSYVDDEHPMDIDNVGDYDDNVSDDDADHMSDKIKRSMRRRDTQVNWCLYVKIRQLPA</sequence>
<dbReference type="OrthoDB" id="10558046at2759"/>
<gene>
    <name evidence="1" type="ORF">AC579_4730</name>
</gene>
<name>A0A139IQC0_9PEZI</name>
<evidence type="ECO:0000313" key="1">
    <source>
        <dbReference type="EMBL" id="KXT16929.1"/>
    </source>
</evidence>
<dbReference type="AlphaFoldDB" id="A0A139IQC0"/>
<protein>
    <submittedName>
        <fullName evidence="1">Uncharacterized protein</fullName>
    </submittedName>
</protein>
<proteinExistence type="predicted"/>
<evidence type="ECO:0000313" key="2">
    <source>
        <dbReference type="Proteomes" id="UP000073492"/>
    </source>
</evidence>
<accession>A0A139IQC0</accession>
<organism evidence="1 2">
    <name type="scientific">Pseudocercospora musae</name>
    <dbReference type="NCBI Taxonomy" id="113226"/>
    <lineage>
        <taxon>Eukaryota</taxon>
        <taxon>Fungi</taxon>
        <taxon>Dikarya</taxon>
        <taxon>Ascomycota</taxon>
        <taxon>Pezizomycotina</taxon>
        <taxon>Dothideomycetes</taxon>
        <taxon>Dothideomycetidae</taxon>
        <taxon>Mycosphaerellales</taxon>
        <taxon>Mycosphaerellaceae</taxon>
        <taxon>Pseudocercospora</taxon>
    </lineage>
</organism>
<reference evidence="1 2" key="1">
    <citation type="submission" date="2015-07" db="EMBL/GenBank/DDBJ databases">
        <title>Comparative genomics of the Sigatoka disease complex on banana suggests a link between parallel evolutionary changes in Pseudocercospora fijiensis and Pseudocercospora eumusae and increased virulence on the banana host.</title>
        <authorList>
            <person name="Chang T.-C."/>
            <person name="Salvucci A."/>
            <person name="Crous P.W."/>
            <person name="Stergiopoulos I."/>
        </authorList>
    </citation>
    <scope>NUCLEOTIDE SEQUENCE [LARGE SCALE GENOMIC DNA]</scope>
    <source>
        <strain evidence="1 2">CBS 116634</strain>
    </source>
</reference>
<dbReference type="Proteomes" id="UP000073492">
    <property type="component" value="Unassembled WGS sequence"/>
</dbReference>